<accession>A0A3E0WAA0</accession>
<evidence type="ECO:0000313" key="3">
    <source>
        <dbReference type="Proteomes" id="UP000257080"/>
    </source>
</evidence>
<keyword evidence="1" id="KW-1133">Transmembrane helix</keyword>
<name>A0A3E0WAA0_9MICO</name>
<dbReference type="Proteomes" id="UP000257080">
    <property type="component" value="Unassembled WGS sequence"/>
</dbReference>
<keyword evidence="1" id="KW-0812">Transmembrane</keyword>
<keyword evidence="1" id="KW-0472">Membrane</keyword>
<evidence type="ECO:0000313" key="2">
    <source>
        <dbReference type="EMBL" id="RFA26091.1"/>
    </source>
</evidence>
<gene>
    <name evidence="2" type="ORF">B7R25_12660</name>
</gene>
<protein>
    <submittedName>
        <fullName evidence="2">Uncharacterized protein</fullName>
    </submittedName>
</protein>
<comment type="caution">
    <text evidence="2">The sequence shown here is derived from an EMBL/GenBank/DDBJ whole genome shotgun (WGS) entry which is preliminary data.</text>
</comment>
<sequence>MVLAATVLLAVLLFASARSRGGIVLRMPVLRSLVIAVSVYLAFVFSGGLLYGLGAGSLISVLIFAAAHAVDPFALALLPITLAVALSYFGVLVARSHN</sequence>
<dbReference type="AlphaFoldDB" id="A0A3E0WAA0"/>
<dbReference type="EMBL" id="NBXE01000029">
    <property type="protein sequence ID" value="RFA26091.1"/>
    <property type="molecule type" value="Genomic_DNA"/>
</dbReference>
<feature type="transmembrane region" description="Helical" evidence="1">
    <location>
        <begin position="73"/>
        <end position="94"/>
    </location>
</feature>
<evidence type="ECO:0000256" key="1">
    <source>
        <dbReference type="SAM" id="Phobius"/>
    </source>
</evidence>
<proteinExistence type="predicted"/>
<feature type="transmembrane region" description="Helical" evidence="1">
    <location>
        <begin position="29"/>
        <end position="45"/>
    </location>
</feature>
<organism evidence="2 3">
    <name type="scientific">Subtercola boreus</name>
    <dbReference type="NCBI Taxonomy" id="120213"/>
    <lineage>
        <taxon>Bacteria</taxon>
        <taxon>Bacillati</taxon>
        <taxon>Actinomycetota</taxon>
        <taxon>Actinomycetes</taxon>
        <taxon>Micrococcales</taxon>
        <taxon>Microbacteriaceae</taxon>
        <taxon>Subtercola</taxon>
    </lineage>
</organism>
<reference evidence="2 3" key="1">
    <citation type="submission" date="2017-04" db="EMBL/GenBank/DDBJ databases">
        <title>Comparative genome analysis of Subtercola boreus.</title>
        <authorList>
            <person name="Cho Y.-J."/>
            <person name="Cho A."/>
            <person name="Kim O.-S."/>
            <person name="Lee J.-I."/>
        </authorList>
    </citation>
    <scope>NUCLEOTIDE SEQUENCE [LARGE SCALE GENOMIC DNA]</scope>
    <source>
        <strain evidence="2 3">P28004</strain>
    </source>
</reference>